<gene>
    <name evidence="1" type="ORF">MEPE_01563</name>
</gene>
<comment type="caution">
    <text evidence="1">The sequence shown here is derived from an EMBL/GenBank/DDBJ whole genome shotgun (WGS) entry which is preliminary data.</text>
</comment>
<reference evidence="1" key="1">
    <citation type="submission" date="2023-10" db="EMBL/GenBank/DDBJ databases">
        <authorList>
            <person name="Guldener U."/>
        </authorList>
    </citation>
    <scope>NUCLEOTIDE SEQUENCE</scope>
    <source>
        <strain evidence="1">Mp4</strain>
    </source>
</reference>
<evidence type="ECO:0000313" key="1">
    <source>
        <dbReference type="EMBL" id="SNX82857.1"/>
    </source>
</evidence>
<name>A0AAJ4XIX0_9BASI</name>
<dbReference type="EMBL" id="OAPG01000003">
    <property type="protein sequence ID" value="SNX82857.1"/>
    <property type="molecule type" value="Genomic_DNA"/>
</dbReference>
<dbReference type="Proteomes" id="UP001294444">
    <property type="component" value="Unassembled WGS sequence"/>
</dbReference>
<keyword evidence="2" id="KW-1185">Reference proteome</keyword>
<evidence type="ECO:0000313" key="2">
    <source>
        <dbReference type="Proteomes" id="UP001294444"/>
    </source>
</evidence>
<sequence>MPLPLPTSLQLLSTLICANQMHRYSTSHWKPQESTQNEFRMKRLILLGLKLSSGKGWVFQLFLVGHTCRKLWTETRGCRGPLQELEASQAGTEGPDNRLGRICGPSDKQLLAQVASTDKHGGPNPMYTDTRQLGRLTADKAVPDKRDPDKNFKQGLIVMRGHSFQLSRSGAHPLYYSLP</sequence>
<organism evidence="1 2">
    <name type="scientific">Melanopsichium pennsylvanicum</name>
    <dbReference type="NCBI Taxonomy" id="63383"/>
    <lineage>
        <taxon>Eukaryota</taxon>
        <taxon>Fungi</taxon>
        <taxon>Dikarya</taxon>
        <taxon>Basidiomycota</taxon>
        <taxon>Ustilaginomycotina</taxon>
        <taxon>Ustilaginomycetes</taxon>
        <taxon>Ustilaginales</taxon>
        <taxon>Ustilaginaceae</taxon>
        <taxon>Melanopsichium</taxon>
    </lineage>
</organism>
<protein>
    <submittedName>
        <fullName evidence="1">Uncharacterized protein</fullName>
    </submittedName>
</protein>
<accession>A0AAJ4XIX0</accession>
<dbReference type="AlphaFoldDB" id="A0AAJ4XIX0"/>
<proteinExistence type="predicted"/>